<evidence type="ECO:0000256" key="1">
    <source>
        <dbReference type="ARBA" id="ARBA00008857"/>
    </source>
</evidence>
<dbReference type="Gene3D" id="1.10.443.10">
    <property type="entry name" value="Intergrase catalytic core"/>
    <property type="match status" value="1"/>
</dbReference>
<gene>
    <name evidence="8" type="ORF">LO744_19970</name>
</gene>
<protein>
    <submittedName>
        <fullName evidence="8">Site-specific integrase</fullName>
    </submittedName>
</protein>
<evidence type="ECO:0000313" key="8">
    <source>
        <dbReference type="EMBL" id="MCD1119124.1"/>
    </source>
</evidence>
<dbReference type="InterPro" id="IPR010998">
    <property type="entry name" value="Integrase_recombinase_N"/>
</dbReference>
<dbReference type="PROSITE" id="PS51900">
    <property type="entry name" value="CB"/>
    <property type="match status" value="1"/>
</dbReference>
<dbReference type="InterPro" id="IPR050090">
    <property type="entry name" value="Tyrosine_recombinase_XerCD"/>
</dbReference>
<evidence type="ECO:0000256" key="4">
    <source>
        <dbReference type="ARBA" id="ARBA00023172"/>
    </source>
</evidence>
<evidence type="ECO:0000313" key="9">
    <source>
        <dbReference type="Proteomes" id="UP001108025"/>
    </source>
</evidence>
<dbReference type="Pfam" id="PF13102">
    <property type="entry name" value="Phage_int_SAM_5"/>
    <property type="match status" value="1"/>
</dbReference>
<sequence length="405" mass="47011">MPSVKFVFRTQQKDKDGLCPLYIRLIQNRQSKFISTGVKALPSQWDEKNHKLKKNFKNSTRVNAMLAKKIADAAGTIADTERKHKTVSARRLKEAVKGKDCLPFFKYSDEKLEKLKSNYSVNTYDVYRSQLKKFKEYVNDDNLMFDDITVGLLQDYMLYRNQKFGNNKTTQKLSMIVLSMMFKNAQKEGLIEETLYPFKNLELQVEPSKRQFLTEAQFNQLREAKFTTKSKAELYRDLFMFSVSAGGLRFSDVVTLTWDNFNEQEQIIRKEIEKTGRIHAFKIGKTALEIIEKYRTLGKSKGNFIFPAIKNADFHLLSEEKRNSLVGSCNTICGQHLRELGKKLKFPFSLTFHLSRHTFATMALNKGMRIEYVSKLLDHRNISTTQIYAKIVNDELNKAVDAYVI</sequence>
<dbReference type="Proteomes" id="UP001108025">
    <property type="component" value="Unassembled WGS sequence"/>
</dbReference>
<dbReference type="GO" id="GO:0006310">
    <property type="term" value="P:DNA recombination"/>
    <property type="evidence" value="ECO:0007669"/>
    <property type="project" value="UniProtKB-KW"/>
</dbReference>
<evidence type="ECO:0000256" key="2">
    <source>
        <dbReference type="ARBA" id="ARBA00022908"/>
    </source>
</evidence>
<dbReference type="SUPFAM" id="SSF56349">
    <property type="entry name" value="DNA breaking-rejoining enzymes"/>
    <property type="match status" value="1"/>
</dbReference>
<evidence type="ECO:0000256" key="3">
    <source>
        <dbReference type="ARBA" id="ARBA00023125"/>
    </source>
</evidence>
<feature type="domain" description="Tyr recombinase" evidence="6">
    <location>
        <begin position="208"/>
        <end position="401"/>
    </location>
</feature>
<name>A0A9Q3V5E7_9FLAO</name>
<dbReference type="GO" id="GO:0015074">
    <property type="term" value="P:DNA integration"/>
    <property type="evidence" value="ECO:0007669"/>
    <property type="project" value="UniProtKB-KW"/>
</dbReference>
<dbReference type="InterPro" id="IPR025269">
    <property type="entry name" value="SAM-like_dom"/>
</dbReference>
<keyword evidence="2" id="KW-0229">DNA integration</keyword>
<feature type="domain" description="Core-binding (CB)" evidence="7">
    <location>
        <begin position="102"/>
        <end position="186"/>
    </location>
</feature>
<dbReference type="AlphaFoldDB" id="A0A9Q3V5E7"/>
<accession>A0A9Q3V5E7</accession>
<keyword evidence="4" id="KW-0233">DNA recombination</keyword>
<dbReference type="GO" id="GO:0003677">
    <property type="term" value="F:DNA binding"/>
    <property type="evidence" value="ECO:0007669"/>
    <property type="project" value="UniProtKB-UniRule"/>
</dbReference>
<evidence type="ECO:0000256" key="5">
    <source>
        <dbReference type="PROSITE-ProRule" id="PRU01248"/>
    </source>
</evidence>
<dbReference type="InterPro" id="IPR044068">
    <property type="entry name" value="CB"/>
</dbReference>
<dbReference type="Pfam" id="PF00589">
    <property type="entry name" value="Phage_integrase"/>
    <property type="match status" value="1"/>
</dbReference>
<dbReference type="Pfam" id="PF17293">
    <property type="entry name" value="Arm-DNA-bind_5"/>
    <property type="match status" value="1"/>
</dbReference>
<organism evidence="8 9">
    <name type="scientific">Chryseobacterium turcicum</name>
    <dbReference type="NCBI Taxonomy" id="2898076"/>
    <lineage>
        <taxon>Bacteria</taxon>
        <taxon>Pseudomonadati</taxon>
        <taxon>Bacteroidota</taxon>
        <taxon>Flavobacteriia</taxon>
        <taxon>Flavobacteriales</taxon>
        <taxon>Weeksellaceae</taxon>
        <taxon>Chryseobacterium group</taxon>
        <taxon>Chryseobacterium</taxon>
    </lineage>
</organism>
<proteinExistence type="inferred from homology"/>
<dbReference type="PANTHER" id="PTHR30349:SF64">
    <property type="entry name" value="PROPHAGE INTEGRASE INTD-RELATED"/>
    <property type="match status" value="1"/>
</dbReference>
<dbReference type="PANTHER" id="PTHR30349">
    <property type="entry name" value="PHAGE INTEGRASE-RELATED"/>
    <property type="match status" value="1"/>
</dbReference>
<reference evidence="8" key="1">
    <citation type="submission" date="2021-11" db="EMBL/GenBank/DDBJ databases">
        <title>Description of novel Chryseobacterium species.</title>
        <authorList>
            <person name="Saticioglu I.B."/>
            <person name="Ay H."/>
            <person name="Altun S."/>
            <person name="Duman M."/>
        </authorList>
    </citation>
    <scope>NUCLEOTIDE SEQUENCE</scope>
    <source>
        <strain evidence="8">C-17</strain>
    </source>
</reference>
<comment type="caution">
    <text evidence="8">The sequence shown here is derived from an EMBL/GenBank/DDBJ whole genome shotgun (WGS) entry which is preliminary data.</text>
</comment>
<dbReference type="InterPro" id="IPR035386">
    <property type="entry name" value="Arm-DNA-bind_5"/>
</dbReference>
<comment type="similarity">
    <text evidence="1">Belongs to the 'phage' integrase family.</text>
</comment>
<dbReference type="InterPro" id="IPR002104">
    <property type="entry name" value="Integrase_catalytic"/>
</dbReference>
<dbReference type="Gene3D" id="1.10.150.130">
    <property type="match status" value="1"/>
</dbReference>
<keyword evidence="3 5" id="KW-0238">DNA-binding</keyword>
<dbReference type="CDD" id="cd01185">
    <property type="entry name" value="INTN1_C_like"/>
    <property type="match status" value="1"/>
</dbReference>
<dbReference type="RefSeq" id="WP_230672592.1">
    <property type="nucleotide sequence ID" value="NZ_JAJNAY010000003.1"/>
</dbReference>
<evidence type="ECO:0000259" key="6">
    <source>
        <dbReference type="PROSITE" id="PS51898"/>
    </source>
</evidence>
<dbReference type="InterPro" id="IPR013762">
    <property type="entry name" value="Integrase-like_cat_sf"/>
</dbReference>
<evidence type="ECO:0000259" key="7">
    <source>
        <dbReference type="PROSITE" id="PS51900"/>
    </source>
</evidence>
<dbReference type="EMBL" id="JAJNAY010000003">
    <property type="protein sequence ID" value="MCD1119124.1"/>
    <property type="molecule type" value="Genomic_DNA"/>
</dbReference>
<dbReference type="InterPro" id="IPR011010">
    <property type="entry name" value="DNA_brk_join_enz"/>
</dbReference>
<dbReference type="PROSITE" id="PS51898">
    <property type="entry name" value="TYR_RECOMBINASE"/>
    <property type="match status" value="1"/>
</dbReference>
<keyword evidence="9" id="KW-1185">Reference proteome</keyword>